<evidence type="ECO:0000313" key="2">
    <source>
        <dbReference type="Proteomes" id="UP000595095"/>
    </source>
</evidence>
<dbReference type="EMBL" id="CP064795">
    <property type="protein sequence ID" value="QPG04743.1"/>
    <property type="molecule type" value="Genomic_DNA"/>
</dbReference>
<protein>
    <submittedName>
        <fullName evidence="1">Uncharacterized protein</fullName>
    </submittedName>
</protein>
<dbReference type="Proteomes" id="UP000595095">
    <property type="component" value="Chromosome"/>
</dbReference>
<reference evidence="1 2" key="1">
    <citation type="submission" date="2020-11" db="EMBL/GenBank/DDBJ databases">
        <title>Complete genome sequence for Salinimonas sp. strain G2-b.</title>
        <authorList>
            <person name="Park S.-J."/>
        </authorList>
    </citation>
    <scope>NUCLEOTIDE SEQUENCE [LARGE SCALE GENOMIC DNA]</scope>
    <source>
        <strain evidence="1 2">G2-b</strain>
    </source>
</reference>
<gene>
    <name evidence="1" type="ORF">IT774_11095</name>
</gene>
<name>A0A7S9DVX2_9ALTE</name>
<dbReference type="AlphaFoldDB" id="A0A7S9DVX2"/>
<accession>A0A7S9DVX2</accession>
<evidence type="ECO:0000313" key="1">
    <source>
        <dbReference type="EMBL" id="QPG04743.1"/>
    </source>
</evidence>
<dbReference type="RefSeq" id="WP_195809835.1">
    <property type="nucleotide sequence ID" value="NZ_CP064795.1"/>
</dbReference>
<keyword evidence="2" id="KW-1185">Reference proteome</keyword>
<proteinExistence type="predicted"/>
<organism evidence="1 2">
    <name type="scientific">Salinimonas marina</name>
    <dbReference type="NCBI Taxonomy" id="2785918"/>
    <lineage>
        <taxon>Bacteria</taxon>
        <taxon>Pseudomonadati</taxon>
        <taxon>Pseudomonadota</taxon>
        <taxon>Gammaproteobacteria</taxon>
        <taxon>Alteromonadales</taxon>
        <taxon>Alteromonadaceae</taxon>
        <taxon>Alteromonas/Salinimonas group</taxon>
        <taxon>Salinimonas</taxon>
    </lineage>
</organism>
<sequence length="114" mass="13254">MFSRPKKNQQVIVDRQILHLHQAMADKCLENPALFDEVLDNLERKHELNFIRYGSYLLWHAILETRDDPETFKNLLLATDSRTNALRRKTIFSGVLNEAEREAVLATYIASELA</sequence>
<dbReference type="KEGG" id="smaa:IT774_11095"/>